<evidence type="ECO:0000313" key="2">
    <source>
        <dbReference type="EMBL" id="CAF4859792.1"/>
    </source>
</evidence>
<protein>
    <submittedName>
        <fullName evidence="2">Uncharacterized protein</fullName>
    </submittedName>
</protein>
<keyword evidence="3" id="KW-1185">Reference proteome</keyword>
<accession>A0A821SKA2</accession>
<sequence length="71" mass="8482">EKKIVETKKQLELITIEKDETLADMLVAVRVASEMRHDAEDRFNKVNDDLKRVTEHIEQERALHKEVQRRQ</sequence>
<name>A0A821SKA2_9BILA</name>
<dbReference type="EMBL" id="CAJOBP010063671">
    <property type="protein sequence ID" value="CAF4859792.1"/>
    <property type="molecule type" value="Genomic_DNA"/>
</dbReference>
<evidence type="ECO:0000313" key="3">
    <source>
        <dbReference type="Proteomes" id="UP000663873"/>
    </source>
</evidence>
<comment type="caution">
    <text evidence="2">The sequence shown here is derived from an EMBL/GenBank/DDBJ whole genome shotgun (WGS) entry which is preliminary data.</text>
</comment>
<feature type="non-terminal residue" evidence="2">
    <location>
        <position position="71"/>
    </location>
</feature>
<gene>
    <name evidence="1" type="ORF">UJA718_LOCUS43808</name>
    <name evidence="2" type="ORF">UJA718_LOCUS43827</name>
</gene>
<dbReference type="AlphaFoldDB" id="A0A821SKA2"/>
<dbReference type="EMBL" id="CAJOBP010063576">
    <property type="protein sequence ID" value="CAF4859437.1"/>
    <property type="molecule type" value="Genomic_DNA"/>
</dbReference>
<feature type="non-terminal residue" evidence="2">
    <location>
        <position position="1"/>
    </location>
</feature>
<evidence type="ECO:0000313" key="1">
    <source>
        <dbReference type="EMBL" id="CAF4859437.1"/>
    </source>
</evidence>
<dbReference type="Proteomes" id="UP000663873">
    <property type="component" value="Unassembled WGS sequence"/>
</dbReference>
<reference evidence="2" key="1">
    <citation type="submission" date="2021-02" db="EMBL/GenBank/DDBJ databases">
        <authorList>
            <person name="Nowell W R."/>
        </authorList>
    </citation>
    <scope>NUCLEOTIDE SEQUENCE</scope>
</reference>
<organism evidence="2 3">
    <name type="scientific">Rotaria socialis</name>
    <dbReference type="NCBI Taxonomy" id="392032"/>
    <lineage>
        <taxon>Eukaryota</taxon>
        <taxon>Metazoa</taxon>
        <taxon>Spiralia</taxon>
        <taxon>Gnathifera</taxon>
        <taxon>Rotifera</taxon>
        <taxon>Eurotatoria</taxon>
        <taxon>Bdelloidea</taxon>
        <taxon>Philodinida</taxon>
        <taxon>Philodinidae</taxon>
        <taxon>Rotaria</taxon>
    </lineage>
</organism>
<proteinExistence type="predicted"/>